<evidence type="ECO:0000313" key="2">
    <source>
        <dbReference type="Proteomes" id="UP001417504"/>
    </source>
</evidence>
<name>A0AAP0EQG5_9MAGN</name>
<organism evidence="1 2">
    <name type="scientific">Stephania japonica</name>
    <dbReference type="NCBI Taxonomy" id="461633"/>
    <lineage>
        <taxon>Eukaryota</taxon>
        <taxon>Viridiplantae</taxon>
        <taxon>Streptophyta</taxon>
        <taxon>Embryophyta</taxon>
        <taxon>Tracheophyta</taxon>
        <taxon>Spermatophyta</taxon>
        <taxon>Magnoliopsida</taxon>
        <taxon>Ranunculales</taxon>
        <taxon>Menispermaceae</taxon>
        <taxon>Menispermoideae</taxon>
        <taxon>Cissampelideae</taxon>
        <taxon>Stephania</taxon>
    </lineage>
</organism>
<dbReference type="EMBL" id="JBBNAE010000009">
    <property type="protein sequence ID" value="KAK9096410.1"/>
    <property type="molecule type" value="Genomic_DNA"/>
</dbReference>
<proteinExistence type="predicted"/>
<evidence type="ECO:0000313" key="1">
    <source>
        <dbReference type="EMBL" id="KAK9096410.1"/>
    </source>
</evidence>
<dbReference type="AlphaFoldDB" id="A0AAP0EQG5"/>
<protein>
    <submittedName>
        <fullName evidence="1">Uncharacterized protein</fullName>
    </submittedName>
</protein>
<gene>
    <name evidence="1" type="ORF">Sjap_021907</name>
</gene>
<reference evidence="1 2" key="1">
    <citation type="submission" date="2024-01" db="EMBL/GenBank/DDBJ databases">
        <title>Genome assemblies of Stephania.</title>
        <authorList>
            <person name="Yang L."/>
        </authorList>
    </citation>
    <scope>NUCLEOTIDE SEQUENCE [LARGE SCALE GENOMIC DNA]</scope>
    <source>
        <strain evidence="1">QJT</strain>
        <tissue evidence="1">Leaf</tissue>
    </source>
</reference>
<dbReference type="Proteomes" id="UP001417504">
    <property type="component" value="Unassembled WGS sequence"/>
</dbReference>
<keyword evidence="2" id="KW-1185">Reference proteome</keyword>
<accession>A0AAP0EQG5</accession>
<comment type="caution">
    <text evidence="1">The sequence shown here is derived from an EMBL/GenBank/DDBJ whole genome shotgun (WGS) entry which is preliminary data.</text>
</comment>
<sequence length="57" mass="6563">MQTLFCATITTALTLGARHHHPGCWKEPNLVQQPKLKFNKSKNHIKIRKIQENLGKN</sequence>